<organism evidence="2 3">
    <name type="scientific">Halapricum desulfuricans</name>
    <dbReference type="NCBI Taxonomy" id="2841257"/>
    <lineage>
        <taxon>Archaea</taxon>
        <taxon>Methanobacteriati</taxon>
        <taxon>Methanobacteriota</taxon>
        <taxon>Stenosarchaea group</taxon>
        <taxon>Halobacteria</taxon>
        <taxon>Halobacteriales</taxon>
        <taxon>Haloarculaceae</taxon>
        <taxon>Halapricum</taxon>
    </lineage>
</organism>
<keyword evidence="2" id="KW-0966">Cell projection</keyword>
<name>A0A897NKH0_9EURY</name>
<dbReference type="InterPro" id="IPR055690">
    <property type="entry name" value="DUF7266"/>
</dbReference>
<keyword evidence="1" id="KW-0472">Membrane</keyword>
<accession>A0A897NKH0</accession>
<protein>
    <submittedName>
        <fullName evidence="2">Pilin/Flagellin, FlaG/FlaF family</fullName>
    </submittedName>
</protein>
<feature type="transmembrane region" description="Helical" evidence="1">
    <location>
        <begin position="31"/>
        <end position="53"/>
    </location>
</feature>
<dbReference type="AlphaFoldDB" id="A0A897NKH0"/>
<reference evidence="2" key="1">
    <citation type="submission" date="2020-11" db="EMBL/GenBank/DDBJ databases">
        <title>Carbohydrate-dependent, anaerobic sulfur respiration: A novel catabolism in halophilic archaea.</title>
        <authorList>
            <person name="Sorokin D.Y."/>
            <person name="Messina E."/>
            <person name="Smedile F."/>
            <person name="La Cono V."/>
            <person name="Hallsworth J.E."/>
            <person name="Yakimov M.M."/>
        </authorList>
    </citation>
    <scope>NUCLEOTIDE SEQUENCE</scope>
    <source>
        <strain evidence="2">HSR-Bgl</strain>
    </source>
</reference>
<dbReference type="Pfam" id="PF23928">
    <property type="entry name" value="DUF7266"/>
    <property type="match status" value="1"/>
</dbReference>
<evidence type="ECO:0000256" key="1">
    <source>
        <dbReference type="SAM" id="Phobius"/>
    </source>
</evidence>
<evidence type="ECO:0000313" key="3">
    <source>
        <dbReference type="Proteomes" id="UP000663305"/>
    </source>
</evidence>
<sequence>MRTMREDAAGTGRDNCVATRDDRAVSTTVNYVLGLSITFLLITGLFIAGGNFVQDQRETSIETELQVVAEQLAADVESADRLARTTENGTVAVERSVPSRVSGTGYTIAVEGGSDPRLVLTSNDPEIEVMAQFSNRTAVQPTRITGGPIQVTETGGQLVLERREQ</sequence>
<proteinExistence type="predicted"/>
<evidence type="ECO:0000313" key="2">
    <source>
        <dbReference type="EMBL" id="QSG11369.1"/>
    </source>
</evidence>
<gene>
    <name evidence="2" type="ORF">HSBGL_0940</name>
</gene>
<keyword evidence="1" id="KW-0812">Transmembrane</keyword>
<keyword evidence="1" id="KW-1133">Transmembrane helix</keyword>
<keyword evidence="2" id="KW-0969">Cilium</keyword>
<keyword evidence="2" id="KW-0282">Flagellum</keyword>
<dbReference type="EMBL" id="CP064789">
    <property type="protein sequence ID" value="QSG11369.1"/>
    <property type="molecule type" value="Genomic_DNA"/>
</dbReference>
<dbReference type="Proteomes" id="UP000663305">
    <property type="component" value="Chromosome"/>
</dbReference>